<accession>A0A8T3VKD6</accession>
<proteinExistence type="inferred from homology"/>
<feature type="domain" description="MotA/TolQ/ExbB proton channel" evidence="8">
    <location>
        <begin position="104"/>
        <end position="192"/>
    </location>
</feature>
<dbReference type="InterPro" id="IPR002898">
    <property type="entry name" value="MotA_ExbB_proton_chnl"/>
</dbReference>
<keyword evidence="6" id="KW-0653">Protein transport</keyword>
<dbReference type="PANTHER" id="PTHR30625">
    <property type="entry name" value="PROTEIN TOLQ"/>
    <property type="match status" value="1"/>
</dbReference>
<organism evidence="9 10">
    <name type="scientific">Methanobrevibacter millerae</name>
    <dbReference type="NCBI Taxonomy" id="230361"/>
    <lineage>
        <taxon>Archaea</taxon>
        <taxon>Methanobacteriati</taxon>
        <taxon>Methanobacteriota</taxon>
        <taxon>Methanomada group</taxon>
        <taxon>Methanobacteria</taxon>
        <taxon>Methanobacteriales</taxon>
        <taxon>Methanobacteriaceae</taxon>
        <taxon>Methanobrevibacter</taxon>
    </lineage>
</organism>
<name>A0A8T3VKD6_9EURY</name>
<dbReference type="AlphaFoldDB" id="A0A8T3VKD6"/>
<dbReference type="EMBL" id="SUTF01000001">
    <property type="protein sequence ID" value="MBE6509871.1"/>
    <property type="molecule type" value="Genomic_DNA"/>
</dbReference>
<keyword evidence="2" id="KW-1003">Cell membrane</keyword>
<dbReference type="InterPro" id="IPR050790">
    <property type="entry name" value="ExbB/TolQ_transport"/>
</dbReference>
<evidence type="ECO:0000313" key="9">
    <source>
        <dbReference type="EMBL" id="MBE6509871.1"/>
    </source>
</evidence>
<sequence length="215" mass="23344">MIIQGTETLTSLIHIISESLLTPVVVILVIFVVLAILCLGGAINEYISRKPISSQEFEKLVRDISFSKSPSEIEENVSRSNLFDWQKDILVKIANNHDIGIKARKALASELISSEETRLIKKTNKTDILVRLGPILGLLGTLIPLGPGLAALGSGDITTLAQSLTIAFDTTVTGLAVGGIAYLISKFKKQWYESDLIDVETLAEVELESLVNQGE</sequence>
<dbReference type="Proteomes" id="UP000713479">
    <property type="component" value="Unassembled WGS sequence"/>
</dbReference>
<dbReference type="PANTHER" id="PTHR30625:SF3">
    <property type="entry name" value="TOL-PAL SYSTEM PROTEIN TOLQ"/>
    <property type="match status" value="1"/>
</dbReference>
<dbReference type="Pfam" id="PF01618">
    <property type="entry name" value="MotA_ExbB"/>
    <property type="match status" value="1"/>
</dbReference>
<keyword evidence="6" id="KW-0813">Transport</keyword>
<gene>
    <name evidence="9" type="ORF">E7Z74_01165</name>
</gene>
<evidence type="ECO:0000256" key="2">
    <source>
        <dbReference type="ARBA" id="ARBA00022475"/>
    </source>
</evidence>
<evidence type="ECO:0000256" key="4">
    <source>
        <dbReference type="ARBA" id="ARBA00022989"/>
    </source>
</evidence>
<dbReference type="GO" id="GO:0005886">
    <property type="term" value="C:plasma membrane"/>
    <property type="evidence" value="ECO:0007669"/>
    <property type="project" value="UniProtKB-SubCell"/>
</dbReference>
<evidence type="ECO:0000256" key="1">
    <source>
        <dbReference type="ARBA" id="ARBA00004651"/>
    </source>
</evidence>
<evidence type="ECO:0000256" key="3">
    <source>
        <dbReference type="ARBA" id="ARBA00022692"/>
    </source>
</evidence>
<evidence type="ECO:0000256" key="5">
    <source>
        <dbReference type="ARBA" id="ARBA00023136"/>
    </source>
</evidence>
<dbReference type="GO" id="GO:0017038">
    <property type="term" value="P:protein import"/>
    <property type="evidence" value="ECO:0007669"/>
    <property type="project" value="TreeGrafter"/>
</dbReference>
<feature type="transmembrane region" description="Helical" evidence="7">
    <location>
        <begin position="164"/>
        <end position="184"/>
    </location>
</feature>
<evidence type="ECO:0000256" key="7">
    <source>
        <dbReference type="SAM" id="Phobius"/>
    </source>
</evidence>
<reference evidence="9" key="1">
    <citation type="submission" date="2019-04" db="EMBL/GenBank/DDBJ databases">
        <title>Evolution of Biomass-Degrading Anaerobic Consortia Revealed by Metagenomics.</title>
        <authorList>
            <person name="Peng X."/>
        </authorList>
    </citation>
    <scope>NUCLEOTIDE SEQUENCE</scope>
    <source>
        <strain evidence="9">SIG13</strain>
    </source>
</reference>
<keyword evidence="4 7" id="KW-1133">Transmembrane helix</keyword>
<keyword evidence="3 7" id="KW-0812">Transmembrane</keyword>
<protein>
    <submittedName>
        <fullName evidence="9">MotA/TolQ/ExbB proton channel family protein</fullName>
    </submittedName>
</protein>
<feature type="transmembrane region" description="Helical" evidence="7">
    <location>
        <begin position="128"/>
        <end position="152"/>
    </location>
</feature>
<evidence type="ECO:0000313" key="10">
    <source>
        <dbReference type="Proteomes" id="UP000713479"/>
    </source>
</evidence>
<evidence type="ECO:0000259" key="8">
    <source>
        <dbReference type="Pfam" id="PF01618"/>
    </source>
</evidence>
<keyword evidence="5 7" id="KW-0472">Membrane</keyword>
<evidence type="ECO:0000256" key="6">
    <source>
        <dbReference type="RuleBase" id="RU004057"/>
    </source>
</evidence>
<feature type="transmembrane region" description="Helical" evidence="7">
    <location>
        <begin position="20"/>
        <end position="43"/>
    </location>
</feature>
<comment type="similarity">
    <text evidence="6">Belongs to the exbB/tolQ family.</text>
</comment>
<comment type="caution">
    <text evidence="9">The sequence shown here is derived from an EMBL/GenBank/DDBJ whole genome shotgun (WGS) entry which is preliminary data.</text>
</comment>
<comment type="subcellular location">
    <subcellularLocation>
        <location evidence="1">Cell membrane</location>
        <topology evidence="1">Multi-pass membrane protein</topology>
    </subcellularLocation>
    <subcellularLocation>
        <location evidence="6">Membrane</location>
        <topology evidence="6">Multi-pass membrane protein</topology>
    </subcellularLocation>
</comment>